<keyword evidence="2" id="KW-1185">Reference proteome</keyword>
<proteinExistence type="predicted"/>
<gene>
    <name evidence="1" type="ORF">GCM10022288_28820</name>
</gene>
<dbReference type="RefSeq" id="WP_344778093.1">
    <property type="nucleotide sequence ID" value="NZ_BAABBX010000016.1"/>
</dbReference>
<accession>A0ABP8AZ36</accession>
<dbReference type="EMBL" id="BAABBX010000016">
    <property type="protein sequence ID" value="GAA4194053.1"/>
    <property type="molecule type" value="Genomic_DNA"/>
</dbReference>
<evidence type="ECO:0000313" key="1">
    <source>
        <dbReference type="EMBL" id="GAA4194053.1"/>
    </source>
</evidence>
<dbReference type="Gene3D" id="3.40.50.300">
    <property type="entry name" value="P-loop containing nucleotide triphosphate hydrolases"/>
    <property type="match status" value="1"/>
</dbReference>
<organism evidence="1 2">
    <name type="scientific">Gryllotalpicola kribbensis</name>
    <dbReference type="NCBI Taxonomy" id="993084"/>
    <lineage>
        <taxon>Bacteria</taxon>
        <taxon>Bacillati</taxon>
        <taxon>Actinomycetota</taxon>
        <taxon>Actinomycetes</taxon>
        <taxon>Micrococcales</taxon>
        <taxon>Microbacteriaceae</taxon>
        <taxon>Gryllotalpicola</taxon>
    </lineage>
</organism>
<protein>
    <submittedName>
        <fullName evidence="1">Uncharacterized protein</fullName>
    </submittedName>
</protein>
<comment type="caution">
    <text evidence="1">The sequence shown here is derived from an EMBL/GenBank/DDBJ whole genome shotgun (WGS) entry which is preliminary data.</text>
</comment>
<dbReference type="InterPro" id="IPR027417">
    <property type="entry name" value="P-loop_NTPase"/>
</dbReference>
<dbReference type="Proteomes" id="UP001500213">
    <property type="component" value="Unassembled WGS sequence"/>
</dbReference>
<reference evidence="2" key="1">
    <citation type="journal article" date="2019" name="Int. J. Syst. Evol. Microbiol.">
        <title>The Global Catalogue of Microorganisms (GCM) 10K type strain sequencing project: providing services to taxonomists for standard genome sequencing and annotation.</title>
        <authorList>
            <consortium name="The Broad Institute Genomics Platform"/>
            <consortium name="The Broad Institute Genome Sequencing Center for Infectious Disease"/>
            <person name="Wu L."/>
            <person name="Ma J."/>
        </authorList>
    </citation>
    <scope>NUCLEOTIDE SEQUENCE [LARGE SCALE GENOMIC DNA]</scope>
    <source>
        <strain evidence="2">JCM 17593</strain>
    </source>
</reference>
<sequence>MREIRHRRGRDSARGYYDDAFDFESLRRLTLDPLGPGGSLRYAARLHDLETDELAPSFADAPADAIVVFDETFLQRDARASVVIDNTDPQRPALVTSA</sequence>
<evidence type="ECO:0000313" key="2">
    <source>
        <dbReference type="Proteomes" id="UP001500213"/>
    </source>
</evidence>
<name>A0ABP8AZ36_9MICO</name>